<dbReference type="OrthoDB" id="8084577at2"/>
<proteinExistence type="predicted"/>
<dbReference type="Proteomes" id="UP000198977">
    <property type="component" value="Unassembled WGS sequence"/>
</dbReference>
<dbReference type="PROSITE" id="PS51257">
    <property type="entry name" value="PROKAR_LIPOPROTEIN"/>
    <property type="match status" value="1"/>
</dbReference>
<organism evidence="1 2">
    <name type="scientific">Sulfitobacter brevis</name>
    <dbReference type="NCBI Taxonomy" id="74348"/>
    <lineage>
        <taxon>Bacteria</taxon>
        <taxon>Pseudomonadati</taxon>
        <taxon>Pseudomonadota</taxon>
        <taxon>Alphaproteobacteria</taxon>
        <taxon>Rhodobacterales</taxon>
        <taxon>Roseobacteraceae</taxon>
        <taxon>Sulfitobacter</taxon>
    </lineage>
</organism>
<evidence type="ECO:0000313" key="1">
    <source>
        <dbReference type="EMBL" id="SFD67302.1"/>
    </source>
</evidence>
<gene>
    <name evidence="1" type="ORF">SAMN04488523_10225</name>
</gene>
<dbReference type="EMBL" id="FOMW01000002">
    <property type="protein sequence ID" value="SFD67302.1"/>
    <property type="molecule type" value="Genomic_DNA"/>
</dbReference>
<name>A0A1I1U8Y6_9RHOB</name>
<keyword evidence="2" id="KW-1185">Reference proteome</keyword>
<sequence length="72" mass="7713">MKTRILTGAAALVLGACTYEPTPLPVVAAQKAVAEKAVSSPSGYSDPMAGYAYRAPTEPRDWRMLNEMSESH</sequence>
<dbReference type="RefSeq" id="WP_093922282.1">
    <property type="nucleotide sequence ID" value="NZ_FOMW01000002.1"/>
</dbReference>
<accession>A0A1I1U8Y6</accession>
<dbReference type="AlphaFoldDB" id="A0A1I1U8Y6"/>
<dbReference type="STRING" id="74348.SAMN04488523_10225"/>
<protein>
    <submittedName>
        <fullName evidence="1">Uncharacterized protein</fullName>
    </submittedName>
</protein>
<evidence type="ECO:0000313" key="2">
    <source>
        <dbReference type="Proteomes" id="UP000198977"/>
    </source>
</evidence>
<reference evidence="2" key="1">
    <citation type="submission" date="2016-10" db="EMBL/GenBank/DDBJ databases">
        <authorList>
            <person name="Varghese N."/>
            <person name="Submissions S."/>
        </authorList>
    </citation>
    <scope>NUCLEOTIDE SEQUENCE [LARGE SCALE GENOMIC DNA]</scope>
    <source>
        <strain evidence="2">DSM 11443</strain>
    </source>
</reference>